<keyword evidence="1" id="KW-0812">Transmembrane</keyword>
<feature type="transmembrane region" description="Helical" evidence="1">
    <location>
        <begin position="103"/>
        <end position="123"/>
    </location>
</feature>
<evidence type="ECO:0000313" key="3">
    <source>
        <dbReference type="Proteomes" id="UP000030014"/>
    </source>
</evidence>
<name>A0A0A0IHJ8_CLOBO</name>
<dbReference type="EMBL" id="JDRY01000040">
    <property type="protein sequence ID" value="KGM99045.1"/>
    <property type="molecule type" value="Genomic_DNA"/>
</dbReference>
<feature type="transmembrane region" description="Helical" evidence="1">
    <location>
        <begin position="195"/>
        <end position="217"/>
    </location>
</feature>
<sequence>MPFTFAHPAIVIPFNKQLPKYFNITALILGSMAPDFEYFLRFKPIGKMGHTSLGVFYFDLPIVFIMAFLWHCIIKKPFILSLPDPFDKKLSYFLNKKSNVFNIKYLITFVVSTLVGVYSHILWDAFTHKTGFFVTRIAFLSNNIKIMQFKIPIYKILQHGSTLIATVYIIIYIFSIMKYNSNKVNYFGRSTKINYWGFIIFMTLLITTYRILFTLSFFSLKYFGVYIVSFISAGILSVLIVSAIFNINLEI</sequence>
<reference evidence="2 3" key="1">
    <citation type="submission" date="2014-01" db="EMBL/GenBank/DDBJ databases">
        <title>Plasmidome dynamics in the species complex Clostridium novyi sensu lato converts strains of independent lineages into distinctly different pathogens.</title>
        <authorList>
            <person name="Skarin H."/>
            <person name="Segerman B."/>
        </authorList>
    </citation>
    <scope>NUCLEOTIDE SEQUENCE [LARGE SCALE GENOMIC DNA]</scope>
    <source>
        <strain evidence="2 3">DC5</strain>
    </source>
</reference>
<dbReference type="Proteomes" id="UP000030014">
    <property type="component" value="Unassembled WGS sequence"/>
</dbReference>
<gene>
    <name evidence="2" type="ORF">Z955_09505</name>
</gene>
<feature type="transmembrane region" description="Helical" evidence="1">
    <location>
        <begin position="156"/>
        <end position="174"/>
    </location>
</feature>
<keyword evidence="1" id="KW-0472">Membrane</keyword>
<protein>
    <submittedName>
        <fullName evidence="2">Membrane protein</fullName>
    </submittedName>
</protein>
<evidence type="ECO:0000256" key="1">
    <source>
        <dbReference type="SAM" id="Phobius"/>
    </source>
</evidence>
<dbReference type="RefSeq" id="WP_039257489.1">
    <property type="nucleotide sequence ID" value="NZ_JDRY01000040.1"/>
</dbReference>
<accession>A0A0A0IHJ8</accession>
<proteinExistence type="predicted"/>
<dbReference type="AlphaFoldDB" id="A0A0A0IHJ8"/>
<feature type="transmembrane region" description="Helical" evidence="1">
    <location>
        <begin position="223"/>
        <end position="245"/>
    </location>
</feature>
<keyword evidence="1" id="KW-1133">Transmembrane helix</keyword>
<comment type="caution">
    <text evidence="2">The sequence shown here is derived from an EMBL/GenBank/DDBJ whole genome shotgun (WGS) entry which is preliminary data.</text>
</comment>
<feature type="transmembrane region" description="Helical" evidence="1">
    <location>
        <begin position="60"/>
        <end position="82"/>
    </location>
</feature>
<evidence type="ECO:0000313" key="2">
    <source>
        <dbReference type="EMBL" id="KGM99045.1"/>
    </source>
</evidence>
<feature type="transmembrane region" description="Helical" evidence="1">
    <location>
        <begin position="21"/>
        <end position="40"/>
    </location>
</feature>
<dbReference type="InterPro" id="IPR025238">
    <property type="entry name" value="DUF4184"/>
</dbReference>
<dbReference type="Pfam" id="PF13803">
    <property type="entry name" value="DUF4184"/>
    <property type="match status" value="1"/>
</dbReference>
<organism evidence="2 3">
    <name type="scientific">Clostridium botulinum C/D str. DC5</name>
    <dbReference type="NCBI Taxonomy" id="1443128"/>
    <lineage>
        <taxon>Bacteria</taxon>
        <taxon>Bacillati</taxon>
        <taxon>Bacillota</taxon>
        <taxon>Clostridia</taxon>
        <taxon>Eubacteriales</taxon>
        <taxon>Clostridiaceae</taxon>
        <taxon>Clostridium</taxon>
    </lineage>
</organism>